<evidence type="ECO:0000259" key="1">
    <source>
        <dbReference type="Pfam" id="PF09458"/>
    </source>
</evidence>
<evidence type="ECO:0000313" key="2">
    <source>
        <dbReference type="EMBL" id="VWC73416.1"/>
    </source>
</evidence>
<sequence length="107" mass="11720">MLERIVAKQAIGSQQGQDRNSWKNPPFNTKIAFPGTFSTAPIVVVTALQDPNDGSSYPDTFSVTVTKVTTTGFNVNITRQDSVFPEYSGSDWGQNLYIAYIAEVPSQ</sequence>
<organism evidence="3 5">
    <name type="scientific">Burkholderia lata (strain ATCC 17760 / DSM 23089 / LMG 22485 / NCIMB 9086 / R18194 / 383)</name>
    <dbReference type="NCBI Taxonomy" id="482957"/>
    <lineage>
        <taxon>Bacteria</taxon>
        <taxon>Pseudomonadati</taxon>
        <taxon>Pseudomonadota</taxon>
        <taxon>Betaproteobacteria</taxon>
        <taxon>Burkholderiales</taxon>
        <taxon>Burkholderiaceae</taxon>
        <taxon>Burkholderia</taxon>
        <taxon>Burkholderia cepacia complex</taxon>
    </lineage>
</organism>
<dbReference type="GO" id="GO:0007155">
    <property type="term" value="P:cell adhesion"/>
    <property type="evidence" value="ECO:0007669"/>
    <property type="project" value="InterPro"/>
</dbReference>
<dbReference type="EMBL" id="CABVQH010000007">
    <property type="protein sequence ID" value="VWC73416.1"/>
    <property type="molecule type" value="Genomic_DNA"/>
</dbReference>
<evidence type="ECO:0000313" key="4">
    <source>
        <dbReference type="Proteomes" id="UP000494260"/>
    </source>
</evidence>
<dbReference type="SUPFAM" id="SSF141086">
    <property type="entry name" value="Agglutinin HPA-like"/>
    <property type="match status" value="1"/>
</dbReference>
<protein>
    <recommendedName>
        <fullName evidence="1">H-type lectin domain-containing protein</fullName>
    </recommendedName>
</protein>
<proteinExistence type="predicted"/>
<dbReference type="Pfam" id="PF09458">
    <property type="entry name" value="H_lectin"/>
    <property type="match status" value="1"/>
</dbReference>
<dbReference type="GO" id="GO:0030246">
    <property type="term" value="F:carbohydrate binding"/>
    <property type="evidence" value="ECO:0007669"/>
    <property type="project" value="InterPro"/>
</dbReference>
<dbReference type="AlphaFoldDB" id="A0A6P2YKW2"/>
<dbReference type="Proteomes" id="UP000494274">
    <property type="component" value="Unassembled WGS sequence"/>
</dbReference>
<dbReference type="RefSeq" id="WP_174950971.1">
    <property type="nucleotide sequence ID" value="NZ_CABVQH010000007.1"/>
</dbReference>
<dbReference type="Proteomes" id="UP000494260">
    <property type="component" value="Unassembled WGS sequence"/>
</dbReference>
<evidence type="ECO:0000313" key="5">
    <source>
        <dbReference type="Proteomes" id="UP000494274"/>
    </source>
</evidence>
<dbReference type="InterPro" id="IPR037221">
    <property type="entry name" value="H-type_lectin_dom_sf"/>
</dbReference>
<evidence type="ECO:0000313" key="3">
    <source>
        <dbReference type="EMBL" id="VWD23022.1"/>
    </source>
</evidence>
<name>A0A6P2YKW2_BURL3</name>
<feature type="domain" description="H-type lectin" evidence="1">
    <location>
        <begin position="29"/>
        <end position="83"/>
    </location>
</feature>
<accession>A0A6P2YKW2</accession>
<dbReference type="InterPro" id="IPR019019">
    <property type="entry name" value="H-type_lectin_domain"/>
</dbReference>
<gene>
    <name evidence="2" type="ORF">BLA18109_02712</name>
    <name evidence="3" type="ORF">BLA18112_05493</name>
</gene>
<reference evidence="4 5" key="1">
    <citation type="submission" date="2019-09" db="EMBL/GenBank/DDBJ databases">
        <authorList>
            <person name="Depoorter E."/>
        </authorList>
    </citation>
    <scope>NUCLEOTIDE SEQUENCE [LARGE SCALE GENOMIC DNA]</scope>
    <source>
        <strain evidence="2">R-18109</strain>
        <strain evidence="3">R-18112</strain>
    </source>
</reference>
<dbReference type="Gene3D" id="2.60.40.2080">
    <property type="match status" value="1"/>
</dbReference>
<dbReference type="EMBL" id="CABVQI010000020">
    <property type="protein sequence ID" value="VWD23022.1"/>
    <property type="molecule type" value="Genomic_DNA"/>
</dbReference>